<name>A0A9X3MZP4_9ACTN</name>
<gene>
    <name evidence="3" type="ORF">OM076_28090</name>
</gene>
<evidence type="ECO:0000313" key="3">
    <source>
        <dbReference type="EMBL" id="MDA0164167.1"/>
    </source>
</evidence>
<keyword evidence="1" id="KW-0378">Hydrolase</keyword>
<dbReference type="RefSeq" id="WP_270043417.1">
    <property type="nucleotide sequence ID" value="NZ_JAPDOD010000031.1"/>
</dbReference>
<sequence length="197" mass="20852">MAERFGGAAGFGERPAVVAVDLSLGFTDPSSPLACDLDDVLLRTAGLLRVARRVGVPVFFTTVVYDEVGEAAAAVFLRKVPALKVLRPGTRWVEIDERLGRRRDEPIIAKAHASAFFGVPFAALLAGRDTLIVCGASTSGCVRATVVDAMQHGLSPIVPRECVGDRSGRAHEQALSDIDGRYGDVLGVEEVIAALEP</sequence>
<evidence type="ECO:0000313" key="4">
    <source>
        <dbReference type="Proteomes" id="UP001149140"/>
    </source>
</evidence>
<evidence type="ECO:0000256" key="1">
    <source>
        <dbReference type="ARBA" id="ARBA00022801"/>
    </source>
</evidence>
<proteinExistence type="predicted"/>
<dbReference type="InterPro" id="IPR036380">
    <property type="entry name" value="Isochorismatase-like_sf"/>
</dbReference>
<evidence type="ECO:0000259" key="2">
    <source>
        <dbReference type="Pfam" id="PF00857"/>
    </source>
</evidence>
<reference evidence="3" key="1">
    <citation type="submission" date="2022-10" db="EMBL/GenBank/DDBJ databases">
        <title>The WGS of Solirubrobacter ginsenosidimutans DSM 21036.</title>
        <authorList>
            <person name="Jiang Z."/>
        </authorList>
    </citation>
    <scope>NUCLEOTIDE SEQUENCE</scope>
    <source>
        <strain evidence="3">DSM 21036</strain>
    </source>
</reference>
<dbReference type="InterPro" id="IPR050272">
    <property type="entry name" value="Isochorismatase-like_hydrls"/>
</dbReference>
<dbReference type="AlphaFoldDB" id="A0A9X3MZP4"/>
<dbReference type="Proteomes" id="UP001149140">
    <property type="component" value="Unassembled WGS sequence"/>
</dbReference>
<feature type="domain" description="Isochorismatase-like" evidence="2">
    <location>
        <begin position="16"/>
        <end position="189"/>
    </location>
</feature>
<dbReference type="Gene3D" id="3.40.50.850">
    <property type="entry name" value="Isochorismatase-like"/>
    <property type="match status" value="1"/>
</dbReference>
<dbReference type="GO" id="GO:0016787">
    <property type="term" value="F:hydrolase activity"/>
    <property type="evidence" value="ECO:0007669"/>
    <property type="project" value="UniProtKB-KW"/>
</dbReference>
<organism evidence="3 4">
    <name type="scientific">Solirubrobacter ginsenosidimutans</name>
    <dbReference type="NCBI Taxonomy" id="490573"/>
    <lineage>
        <taxon>Bacteria</taxon>
        <taxon>Bacillati</taxon>
        <taxon>Actinomycetota</taxon>
        <taxon>Thermoleophilia</taxon>
        <taxon>Solirubrobacterales</taxon>
        <taxon>Solirubrobacteraceae</taxon>
        <taxon>Solirubrobacter</taxon>
    </lineage>
</organism>
<accession>A0A9X3MZP4</accession>
<dbReference type="SUPFAM" id="SSF52499">
    <property type="entry name" value="Isochorismatase-like hydrolases"/>
    <property type="match status" value="1"/>
</dbReference>
<dbReference type="PANTHER" id="PTHR43540">
    <property type="entry name" value="PEROXYUREIDOACRYLATE/UREIDOACRYLATE AMIDOHYDROLASE-RELATED"/>
    <property type="match status" value="1"/>
</dbReference>
<comment type="caution">
    <text evidence="3">The sequence shown here is derived from an EMBL/GenBank/DDBJ whole genome shotgun (WGS) entry which is preliminary data.</text>
</comment>
<dbReference type="Pfam" id="PF00857">
    <property type="entry name" value="Isochorismatase"/>
    <property type="match status" value="1"/>
</dbReference>
<dbReference type="PANTHER" id="PTHR43540:SF1">
    <property type="entry name" value="ISOCHORISMATASE HYDROLASE"/>
    <property type="match status" value="1"/>
</dbReference>
<keyword evidence="4" id="KW-1185">Reference proteome</keyword>
<protein>
    <submittedName>
        <fullName evidence="3">Isochorismatase family protein</fullName>
    </submittedName>
</protein>
<dbReference type="InterPro" id="IPR000868">
    <property type="entry name" value="Isochorismatase-like_dom"/>
</dbReference>
<dbReference type="EMBL" id="JAPDOD010000031">
    <property type="protein sequence ID" value="MDA0164167.1"/>
    <property type="molecule type" value="Genomic_DNA"/>
</dbReference>